<dbReference type="PANTHER" id="PTHR32438">
    <property type="entry name" value="4-ALPHA-GLUCANOTRANSFERASE DPE1, CHLOROPLASTIC/AMYLOPLASTIC"/>
    <property type="match status" value="1"/>
</dbReference>
<evidence type="ECO:0000256" key="3">
    <source>
        <dbReference type="ARBA" id="ARBA00012560"/>
    </source>
</evidence>
<organism evidence="9 10">
    <name type="scientific">Halapricum desulfuricans</name>
    <dbReference type="NCBI Taxonomy" id="2841257"/>
    <lineage>
        <taxon>Archaea</taxon>
        <taxon>Methanobacteriati</taxon>
        <taxon>Methanobacteriota</taxon>
        <taxon>Stenosarchaea group</taxon>
        <taxon>Halobacteria</taxon>
        <taxon>Halobacteriales</taxon>
        <taxon>Haloarculaceae</taxon>
        <taxon>Halapricum</taxon>
    </lineage>
</organism>
<evidence type="ECO:0000313" key="10">
    <source>
        <dbReference type="Proteomes" id="UP000663525"/>
    </source>
</evidence>
<dbReference type="EMBL" id="CP064787">
    <property type="protein sequence ID" value="QSG05496.1"/>
    <property type="molecule type" value="Genomic_DNA"/>
</dbReference>
<evidence type="ECO:0000256" key="4">
    <source>
        <dbReference type="ARBA" id="ARBA00022676"/>
    </source>
</evidence>
<dbReference type="InterPro" id="IPR003385">
    <property type="entry name" value="Glyco_hydro_77"/>
</dbReference>
<sequence>MSFERQSGVFLHVSSLSGPDGIGTLGEPAHEFVEYLETAEQSLWQTCPIGPTDPRQGNSPYSSFSARAGNPLFIELDALAEEGWLDDPDRPDFDDREVEYERVMAFKREALRDAFEGFSDVADADDWAAFESFCEENAEWLDDYALFRALDDHFDADTWLDWPDGAKFRDPDALERYREQLARDVRFRQFLQWVFDRQWAELREHAHEHGVELVGDMAIYVGTNSADVWANPEIFKLDEEREPIYVSGVPPDDFSDTGQLWGTPVYDWETLADREYDWWIQRFAGLLDRFDVFRIDHFKGFESYYQVPAEEDTAMNGEWVSGPGRDFFEAVRERLGDLPIVVEDLGEVTDATRALRDAFGFPGMRVAGMADWCDDDHTHHPANYDDDSVAYASTHDTSTTPGWYEDLSETQKQCLHSVVDHEGGEVHWDIIEAVWASPAIITIAQFQDFLGLGDEHRFNLPGTATGNWKWRMRRSELDPAVAERLADVTRRTDRR</sequence>
<gene>
    <name evidence="9" type="primary">malQ2</name>
    <name evidence="9" type="ORF">HSR121_1149</name>
</gene>
<dbReference type="SUPFAM" id="SSF51445">
    <property type="entry name" value="(Trans)glycosidases"/>
    <property type="match status" value="1"/>
</dbReference>
<keyword evidence="5 9" id="KW-0808">Transferase</keyword>
<evidence type="ECO:0000313" key="9">
    <source>
        <dbReference type="EMBL" id="QSG05496.1"/>
    </source>
</evidence>
<evidence type="ECO:0000256" key="2">
    <source>
        <dbReference type="ARBA" id="ARBA00005684"/>
    </source>
</evidence>
<dbReference type="PANTHER" id="PTHR32438:SF5">
    <property type="entry name" value="4-ALPHA-GLUCANOTRANSFERASE DPE1, CHLOROPLASTIC_AMYLOPLASTIC"/>
    <property type="match status" value="1"/>
</dbReference>
<dbReference type="GO" id="GO:0004134">
    <property type="term" value="F:4-alpha-glucanotransferase activity"/>
    <property type="evidence" value="ECO:0007669"/>
    <property type="project" value="UniProtKB-EC"/>
</dbReference>
<dbReference type="GeneID" id="68854764"/>
<comment type="similarity">
    <text evidence="2">Belongs to the disproportionating enzyme family.</text>
</comment>
<dbReference type="NCBIfam" id="TIGR00217">
    <property type="entry name" value="malQ"/>
    <property type="match status" value="1"/>
</dbReference>
<protein>
    <recommendedName>
        <fullName evidence="3">4-alpha-glucanotransferase</fullName>
        <ecNumber evidence="3">2.4.1.25</ecNumber>
    </recommendedName>
    <alternativeName>
        <fullName evidence="7">Amylomaltase</fullName>
    </alternativeName>
    <alternativeName>
        <fullName evidence="8">Disproportionating enzyme</fullName>
    </alternativeName>
</protein>
<evidence type="ECO:0000256" key="7">
    <source>
        <dbReference type="ARBA" id="ARBA00031423"/>
    </source>
</evidence>
<dbReference type="AlphaFoldDB" id="A0A897N567"/>
<keyword evidence="4" id="KW-0328">Glycosyltransferase</keyword>
<dbReference type="Gene3D" id="3.20.20.80">
    <property type="entry name" value="Glycosidases"/>
    <property type="match status" value="1"/>
</dbReference>
<evidence type="ECO:0000256" key="8">
    <source>
        <dbReference type="ARBA" id="ARBA00031501"/>
    </source>
</evidence>
<dbReference type="Pfam" id="PF02446">
    <property type="entry name" value="Glyco_hydro_77"/>
    <property type="match status" value="1"/>
</dbReference>
<keyword evidence="6" id="KW-0119">Carbohydrate metabolism</keyword>
<evidence type="ECO:0000256" key="1">
    <source>
        <dbReference type="ARBA" id="ARBA00000439"/>
    </source>
</evidence>
<dbReference type="NCBIfam" id="NF011080">
    <property type="entry name" value="PRK14508.1-3"/>
    <property type="match status" value="1"/>
</dbReference>
<reference evidence="9" key="1">
    <citation type="submission" date="2020-11" db="EMBL/GenBank/DDBJ databases">
        <title>Carbohydrate-dependent, anaerobic sulfur respiration: A novel catabolism in halophilic archaea.</title>
        <authorList>
            <person name="Sorokin D.Y."/>
            <person name="Messina E."/>
            <person name="Smedile F."/>
            <person name="La Cono V."/>
            <person name="Hallsworth J.E."/>
            <person name="Yakimov M.M."/>
        </authorList>
    </citation>
    <scope>NUCLEOTIDE SEQUENCE</scope>
    <source>
        <strain evidence="9">HSR12-1</strain>
    </source>
</reference>
<proteinExistence type="inferred from homology"/>
<dbReference type="Proteomes" id="UP000663525">
    <property type="component" value="Chromosome"/>
</dbReference>
<evidence type="ECO:0000256" key="5">
    <source>
        <dbReference type="ARBA" id="ARBA00022679"/>
    </source>
</evidence>
<name>A0A897N567_9EURY</name>
<evidence type="ECO:0000256" key="6">
    <source>
        <dbReference type="ARBA" id="ARBA00023277"/>
    </source>
</evidence>
<dbReference type="EC" id="2.4.1.25" evidence="3"/>
<accession>A0A897N567</accession>
<dbReference type="RefSeq" id="WP_229115327.1">
    <property type="nucleotide sequence ID" value="NZ_CP064787.1"/>
</dbReference>
<comment type="catalytic activity">
    <reaction evidence="1">
        <text>Transfers a segment of a (1-&gt;4)-alpha-D-glucan to a new position in an acceptor, which may be glucose or a (1-&gt;4)-alpha-D-glucan.</text>
        <dbReference type="EC" id="2.4.1.25"/>
    </reaction>
</comment>
<dbReference type="GO" id="GO:0005975">
    <property type="term" value="P:carbohydrate metabolic process"/>
    <property type="evidence" value="ECO:0007669"/>
    <property type="project" value="InterPro"/>
</dbReference>
<dbReference type="InterPro" id="IPR017853">
    <property type="entry name" value="GH"/>
</dbReference>